<dbReference type="KEGG" id="lul:LPB138_02215"/>
<evidence type="ECO:0000313" key="3">
    <source>
        <dbReference type="Proteomes" id="UP000176050"/>
    </source>
</evidence>
<evidence type="ECO:0000259" key="1">
    <source>
        <dbReference type="SMART" id="SM00563"/>
    </source>
</evidence>
<accession>A0A1D8P4R7</accession>
<evidence type="ECO:0000313" key="2">
    <source>
        <dbReference type="EMBL" id="AOW19563.1"/>
    </source>
</evidence>
<dbReference type="InterPro" id="IPR002123">
    <property type="entry name" value="Plipid/glycerol_acylTrfase"/>
</dbReference>
<dbReference type="AlphaFoldDB" id="A0A1D8P4R7"/>
<keyword evidence="3" id="KW-1185">Reference proteome</keyword>
<reference evidence="2 3" key="1">
    <citation type="submission" date="2016-10" db="EMBL/GenBank/DDBJ databases">
        <title>Lutibacter sp. LPB0138, isolated from marine gastropod.</title>
        <authorList>
            <person name="Kim E."/>
            <person name="Yi H."/>
        </authorList>
    </citation>
    <scope>NUCLEOTIDE SEQUENCE [LARGE SCALE GENOMIC DNA]</scope>
    <source>
        <strain evidence="2 3">LPB0138</strain>
    </source>
</reference>
<dbReference type="GO" id="GO:0016746">
    <property type="term" value="F:acyltransferase activity"/>
    <property type="evidence" value="ECO:0007669"/>
    <property type="project" value="InterPro"/>
</dbReference>
<dbReference type="STRING" id="1850246.LPB138_02215"/>
<proteinExistence type="predicted"/>
<organism evidence="2 3">
    <name type="scientific">Urechidicola croceus</name>
    <dbReference type="NCBI Taxonomy" id="1850246"/>
    <lineage>
        <taxon>Bacteria</taxon>
        <taxon>Pseudomonadati</taxon>
        <taxon>Bacteroidota</taxon>
        <taxon>Flavobacteriia</taxon>
        <taxon>Flavobacteriales</taxon>
        <taxon>Flavobacteriaceae</taxon>
        <taxon>Urechidicola</taxon>
    </lineage>
</organism>
<dbReference type="RefSeq" id="WP_070235679.1">
    <property type="nucleotide sequence ID" value="NZ_CP017478.1"/>
</dbReference>
<protein>
    <recommendedName>
        <fullName evidence="1">Phospholipid/glycerol acyltransferase domain-containing protein</fullName>
    </recommendedName>
</protein>
<dbReference type="EMBL" id="CP017478">
    <property type="protein sequence ID" value="AOW19563.1"/>
    <property type="molecule type" value="Genomic_DNA"/>
</dbReference>
<dbReference type="OrthoDB" id="9796839at2"/>
<dbReference type="Proteomes" id="UP000176050">
    <property type="component" value="Chromosome"/>
</dbReference>
<dbReference type="SMART" id="SM00563">
    <property type="entry name" value="PlsC"/>
    <property type="match status" value="1"/>
</dbReference>
<sequence length="183" mass="21259">MKLKRIIGSLILKIFGWTDYFPEDYKVQKCVLITAPHTSFLDYIFTFASFWKRKVNVKFVYIHEETNWFVRTFYKSIGGINTRESALIINSANLINNSQKIILIVPSENTVKKINKWKTGFYDVATLTKVPLALSYLDYSDKIAGVGGLFNVSGDYKKDIKKIQKFYDSFTPKNPDYYNKNIC</sequence>
<name>A0A1D8P4R7_9FLAO</name>
<feature type="domain" description="Phospholipid/glycerol acyltransferase" evidence="1">
    <location>
        <begin position="31"/>
        <end position="137"/>
    </location>
</feature>
<dbReference type="SUPFAM" id="SSF69593">
    <property type="entry name" value="Glycerol-3-phosphate (1)-acyltransferase"/>
    <property type="match status" value="1"/>
</dbReference>
<gene>
    <name evidence="2" type="ORF">LPB138_02215</name>
</gene>